<keyword evidence="5" id="KW-1185">Reference proteome</keyword>
<dbReference type="PANTHER" id="PTHR30055">
    <property type="entry name" value="HTH-TYPE TRANSCRIPTIONAL REGULATOR RUTR"/>
    <property type="match status" value="1"/>
</dbReference>
<reference evidence="4 5" key="1">
    <citation type="submission" date="2022-12" db="EMBL/GenBank/DDBJ databases">
        <title>Dasania phycosphaerae sp. nov., isolated from particulate material of the south coast of Korea.</title>
        <authorList>
            <person name="Jiang Y."/>
        </authorList>
    </citation>
    <scope>NUCLEOTIDE SEQUENCE [LARGE SCALE GENOMIC DNA]</scope>
    <source>
        <strain evidence="4 5">GY-19</strain>
    </source>
</reference>
<dbReference type="InterPro" id="IPR050109">
    <property type="entry name" value="HTH-type_TetR-like_transc_reg"/>
</dbReference>
<keyword evidence="1 2" id="KW-0238">DNA-binding</keyword>
<dbReference type="RefSeq" id="WP_258331848.1">
    <property type="nucleotide sequence ID" value="NZ_JAPTGG010000008.1"/>
</dbReference>
<dbReference type="PROSITE" id="PS50977">
    <property type="entry name" value="HTH_TETR_2"/>
    <property type="match status" value="1"/>
</dbReference>
<protein>
    <submittedName>
        <fullName evidence="4">TetR/AcrR family transcriptional regulator</fullName>
    </submittedName>
</protein>
<name>A0A9J6RMX6_9GAMM</name>
<evidence type="ECO:0000259" key="3">
    <source>
        <dbReference type="PROSITE" id="PS50977"/>
    </source>
</evidence>
<dbReference type="GO" id="GO:0003700">
    <property type="term" value="F:DNA-binding transcription factor activity"/>
    <property type="evidence" value="ECO:0007669"/>
    <property type="project" value="TreeGrafter"/>
</dbReference>
<dbReference type="SUPFAM" id="SSF46689">
    <property type="entry name" value="Homeodomain-like"/>
    <property type="match status" value="1"/>
</dbReference>
<sequence>MVQPRKTPKQARAKQRVADILAAAETLLANEGYDNFSTNRVAKDANINIASLYQYFPNKEALVYAINRKMLDEVIEGCKRYEGLMPTLSWEQLFDLMEKELITDTHHVKLVRALDYAIYTNEDLMAMELEHEQRIAEFYARMFTFYGSKWPQHSLLNSGRLIYKINNISYYDLGHLSKEDQQESLQIYEQHIKSLIEKIINQPKP</sequence>
<dbReference type="InterPro" id="IPR023772">
    <property type="entry name" value="DNA-bd_HTH_TetR-type_CS"/>
</dbReference>
<dbReference type="PROSITE" id="PS01081">
    <property type="entry name" value="HTH_TETR_1"/>
    <property type="match status" value="1"/>
</dbReference>
<evidence type="ECO:0000256" key="2">
    <source>
        <dbReference type="PROSITE-ProRule" id="PRU00335"/>
    </source>
</evidence>
<dbReference type="GO" id="GO:0000976">
    <property type="term" value="F:transcription cis-regulatory region binding"/>
    <property type="evidence" value="ECO:0007669"/>
    <property type="project" value="TreeGrafter"/>
</dbReference>
<evidence type="ECO:0000313" key="5">
    <source>
        <dbReference type="Proteomes" id="UP001069090"/>
    </source>
</evidence>
<dbReference type="Proteomes" id="UP001069090">
    <property type="component" value="Unassembled WGS sequence"/>
</dbReference>
<proteinExistence type="predicted"/>
<dbReference type="InterPro" id="IPR001647">
    <property type="entry name" value="HTH_TetR"/>
</dbReference>
<dbReference type="Gene3D" id="1.10.357.10">
    <property type="entry name" value="Tetracycline Repressor, domain 2"/>
    <property type="match status" value="1"/>
</dbReference>
<dbReference type="InterPro" id="IPR009057">
    <property type="entry name" value="Homeodomain-like_sf"/>
</dbReference>
<dbReference type="EMBL" id="JAPTGG010000008">
    <property type="protein sequence ID" value="MCZ0865706.1"/>
    <property type="molecule type" value="Genomic_DNA"/>
</dbReference>
<gene>
    <name evidence="4" type="ORF">O0V09_10860</name>
</gene>
<comment type="caution">
    <text evidence="4">The sequence shown here is derived from an EMBL/GenBank/DDBJ whole genome shotgun (WGS) entry which is preliminary data.</text>
</comment>
<feature type="domain" description="HTH tetR-type" evidence="3">
    <location>
        <begin position="14"/>
        <end position="74"/>
    </location>
</feature>
<dbReference type="PANTHER" id="PTHR30055:SF226">
    <property type="entry name" value="HTH-TYPE TRANSCRIPTIONAL REGULATOR PKSA"/>
    <property type="match status" value="1"/>
</dbReference>
<dbReference type="PRINTS" id="PR00455">
    <property type="entry name" value="HTHTETR"/>
</dbReference>
<dbReference type="AlphaFoldDB" id="A0A9J6RMX6"/>
<accession>A0A9J6RMX6</accession>
<feature type="DNA-binding region" description="H-T-H motif" evidence="2">
    <location>
        <begin position="37"/>
        <end position="56"/>
    </location>
</feature>
<dbReference type="Pfam" id="PF00440">
    <property type="entry name" value="TetR_N"/>
    <property type="match status" value="1"/>
</dbReference>
<evidence type="ECO:0000313" key="4">
    <source>
        <dbReference type="EMBL" id="MCZ0865706.1"/>
    </source>
</evidence>
<evidence type="ECO:0000256" key="1">
    <source>
        <dbReference type="ARBA" id="ARBA00023125"/>
    </source>
</evidence>
<organism evidence="4 5">
    <name type="scientific">Dasania phycosphaerae</name>
    <dbReference type="NCBI Taxonomy" id="2950436"/>
    <lineage>
        <taxon>Bacteria</taxon>
        <taxon>Pseudomonadati</taxon>
        <taxon>Pseudomonadota</taxon>
        <taxon>Gammaproteobacteria</taxon>
        <taxon>Cellvibrionales</taxon>
        <taxon>Spongiibacteraceae</taxon>
        <taxon>Dasania</taxon>
    </lineage>
</organism>